<keyword evidence="1" id="KW-0812">Transmembrane</keyword>
<keyword evidence="3" id="KW-1185">Reference proteome</keyword>
<evidence type="ECO:0000313" key="2">
    <source>
        <dbReference type="EMBL" id="GHA31772.1"/>
    </source>
</evidence>
<evidence type="ECO:0000313" key="3">
    <source>
        <dbReference type="Proteomes" id="UP000610456"/>
    </source>
</evidence>
<dbReference type="Proteomes" id="UP000610456">
    <property type="component" value="Unassembled WGS sequence"/>
</dbReference>
<gene>
    <name evidence="2" type="ORF">GCM10007103_11770</name>
</gene>
<sequence>MNQKELSSLSIEELKKKKTAIKTVSYMLSIVLIGSLAFFIFISIRDGATPLIAVPFALSAILPMNFKNLKSIKREIESRNQEVIGE</sequence>
<evidence type="ECO:0008006" key="4">
    <source>
        <dbReference type="Google" id="ProtNLM"/>
    </source>
</evidence>
<keyword evidence="1" id="KW-1133">Transmembrane helix</keyword>
<evidence type="ECO:0000256" key="1">
    <source>
        <dbReference type="SAM" id="Phobius"/>
    </source>
</evidence>
<dbReference type="AlphaFoldDB" id="A0A918SAH9"/>
<dbReference type="EMBL" id="BMXB01000002">
    <property type="protein sequence ID" value="GHA31772.1"/>
    <property type="molecule type" value="Genomic_DNA"/>
</dbReference>
<protein>
    <recommendedName>
        <fullName evidence="4">Redox-active disulfide protein 2</fullName>
    </recommendedName>
</protein>
<accession>A0A918SAH9</accession>
<dbReference type="RefSeq" id="WP_189603770.1">
    <property type="nucleotide sequence ID" value="NZ_BMXB01000002.1"/>
</dbReference>
<feature type="transmembrane region" description="Helical" evidence="1">
    <location>
        <begin position="20"/>
        <end position="42"/>
    </location>
</feature>
<comment type="caution">
    <text evidence="2">The sequence shown here is derived from an EMBL/GenBank/DDBJ whole genome shotgun (WGS) entry which is preliminary data.</text>
</comment>
<organism evidence="2 3">
    <name type="scientific">Salinimicrobium marinum</name>
    <dbReference type="NCBI Taxonomy" id="680283"/>
    <lineage>
        <taxon>Bacteria</taxon>
        <taxon>Pseudomonadati</taxon>
        <taxon>Bacteroidota</taxon>
        <taxon>Flavobacteriia</taxon>
        <taxon>Flavobacteriales</taxon>
        <taxon>Flavobacteriaceae</taxon>
        <taxon>Salinimicrobium</taxon>
    </lineage>
</organism>
<reference evidence="2" key="2">
    <citation type="submission" date="2020-09" db="EMBL/GenBank/DDBJ databases">
        <authorList>
            <person name="Sun Q."/>
            <person name="Kim S."/>
        </authorList>
    </citation>
    <scope>NUCLEOTIDE SEQUENCE</scope>
    <source>
        <strain evidence="2">KCTC 12719</strain>
    </source>
</reference>
<feature type="transmembrane region" description="Helical" evidence="1">
    <location>
        <begin position="48"/>
        <end position="66"/>
    </location>
</feature>
<proteinExistence type="predicted"/>
<name>A0A918SAH9_9FLAO</name>
<reference evidence="2" key="1">
    <citation type="journal article" date="2014" name="Int. J. Syst. Evol. Microbiol.">
        <title>Complete genome sequence of Corynebacterium casei LMG S-19264T (=DSM 44701T), isolated from a smear-ripened cheese.</title>
        <authorList>
            <consortium name="US DOE Joint Genome Institute (JGI-PGF)"/>
            <person name="Walter F."/>
            <person name="Albersmeier A."/>
            <person name="Kalinowski J."/>
            <person name="Ruckert C."/>
        </authorList>
    </citation>
    <scope>NUCLEOTIDE SEQUENCE</scope>
    <source>
        <strain evidence="2">KCTC 12719</strain>
    </source>
</reference>
<keyword evidence="1" id="KW-0472">Membrane</keyword>